<dbReference type="Proteomes" id="UP000050761">
    <property type="component" value="Unassembled WGS sequence"/>
</dbReference>
<name>A0A183FGL8_HELPZ</name>
<feature type="compositionally biased region" description="Basic residues" evidence="1">
    <location>
        <begin position="74"/>
        <end position="91"/>
    </location>
</feature>
<feature type="compositionally biased region" description="Polar residues" evidence="1">
    <location>
        <begin position="60"/>
        <end position="70"/>
    </location>
</feature>
<dbReference type="AlphaFoldDB" id="A0A183FGL8"/>
<evidence type="ECO:0000313" key="4">
    <source>
        <dbReference type="WBParaSite" id="HPBE_0000581401-mRNA-1"/>
    </source>
</evidence>
<protein>
    <submittedName>
        <fullName evidence="2 4">Uncharacterized protein</fullName>
    </submittedName>
</protein>
<keyword evidence="3" id="KW-1185">Reference proteome</keyword>
<sequence length="91" mass="10044">MVTKSEWKQRLLPPQNGQSLAAAAARASFCRLLPKKNVDANMKMKKLDAAMHSHSHAAAQGTTTDATESSRVAAGRRRRYDGRRRRARGPS</sequence>
<accession>A0A183FGL8</accession>
<evidence type="ECO:0000256" key="1">
    <source>
        <dbReference type="SAM" id="MobiDB-lite"/>
    </source>
</evidence>
<dbReference type="EMBL" id="UZAH01025546">
    <property type="protein sequence ID" value="VDO65916.1"/>
    <property type="molecule type" value="Genomic_DNA"/>
</dbReference>
<evidence type="ECO:0000313" key="2">
    <source>
        <dbReference type="EMBL" id="VDO65916.1"/>
    </source>
</evidence>
<feature type="region of interest" description="Disordered" evidence="1">
    <location>
        <begin position="50"/>
        <end position="91"/>
    </location>
</feature>
<evidence type="ECO:0000313" key="3">
    <source>
        <dbReference type="Proteomes" id="UP000050761"/>
    </source>
</evidence>
<organism evidence="3 4">
    <name type="scientific">Heligmosomoides polygyrus</name>
    <name type="common">Parasitic roundworm</name>
    <dbReference type="NCBI Taxonomy" id="6339"/>
    <lineage>
        <taxon>Eukaryota</taxon>
        <taxon>Metazoa</taxon>
        <taxon>Ecdysozoa</taxon>
        <taxon>Nematoda</taxon>
        <taxon>Chromadorea</taxon>
        <taxon>Rhabditida</taxon>
        <taxon>Rhabditina</taxon>
        <taxon>Rhabditomorpha</taxon>
        <taxon>Strongyloidea</taxon>
        <taxon>Heligmosomidae</taxon>
        <taxon>Heligmosomoides</taxon>
    </lineage>
</organism>
<dbReference type="WBParaSite" id="HPBE_0000581401-mRNA-1">
    <property type="protein sequence ID" value="HPBE_0000581401-mRNA-1"/>
    <property type="gene ID" value="HPBE_0000581401"/>
</dbReference>
<reference evidence="2 3" key="1">
    <citation type="submission" date="2018-11" db="EMBL/GenBank/DDBJ databases">
        <authorList>
            <consortium name="Pathogen Informatics"/>
        </authorList>
    </citation>
    <scope>NUCLEOTIDE SEQUENCE [LARGE SCALE GENOMIC DNA]</scope>
</reference>
<gene>
    <name evidence="2" type="ORF">HPBE_LOCUS5815</name>
</gene>
<reference evidence="4" key="2">
    <citation type="submission" date="2019-09" db="UniProtKB">
        <authorList>
            <consortium name="WormBaseParasite"/>
        </authorList>
    </citation>
    <scope>IDENTIFICATION</scope>
</reference>
<accession>A0A3P7WYX9</accession>
<proteinExistence type="predicted"/>